<evidence type="ECO:0000313" key="2">
    <source>
        <dbReference type="EMBL" id="KIQ71233.1"/>
    </source>
</evidence>
<protein>
    <submittedName>
        <fullName evidence="2">Putative transcriptional regulator</fullName>
    </submittedName>
</protein>
<dbReference type="Proteomes" id="UP000035100">
    <property type="component" value="Unassembled WGS sequence"/>
</dbReference>
<dbReference type="eggNOG" id="ENOG502ZFGU">
    <property type="taxonomic scope" value="Bacteria"/>
</dbReference>
<organism evidence="2 3">
    <name type="scientific">Wenxinia marina DSM 24838</name>
    <dbReference type="NCBI Taxonomy" id="1123501"/>
    <lineage>
        <taxon>Bacteria</taxon>
        <taxon>Pseudomonadati</taxon>
        <taxon>Pseudomonadota</taxon>
        <taxon>Alphaproteobacteria</taxon>
        <taxon>Rhodobacterales</taxon>
        <taxon>Roseobacteraceae</taxon>
        <taxon>Wenxinia</taxon>
    </lineage>
</organism>
<keyword evidence="3" id="KW-1185">Reference proteome</keyword>
<dbReference type="InterPro" id="IPR010982">
    <property type="entry name" value="Lambda_DNA-bd_dom_sf"/>
</dbReference>
<sequence>MRTTFRQALIDRMARDGTRIADLASGAGVSRDTINKLLSREGASTSVENAMAIAAFYGETVEGFIGGPAGDRLAALVAQLDGTERALVEAQIRGILQHRGEVASSDPGSRTGQ</sequence>
<dbReference type="SMART" id="SM00530">
    <property type="entry name" value="HTH_XRE"/>
    <property type="match status" value="1"/>
</dbReference>
<comment type="caution">
    <text evidence="2">The sequence shown here is derived from an EMBL/GenBank/DDBJ whole genome shotgun (WGS) entry which is preliminary data.</text>
</comment>
<gene>
    <name evidence="2" type="ORF">Wenmar_00612</name>
</gene>
<dbReference type="OrthoDB" id="528805at2"/>
<evidence type="ECO:0000313" key="3">
    <source>
        <dbReference type="Proteomes" id="UP000035100"/>
    </source>
</evidence>
<dbReference type="EMBL" id="AONG01000003">
    <property type="protein sequence ID" value="KIQ71233.1"/>
    <property type="molecule type" value="Genomic_DNA"/>
</dbReference>
<dbReference type="PROSITE" id="PS50943">
    <property type="entry name" value="HTH_CROC1"/>
    <property type="match status" value="1"/>
</dbReference>
<evidence type="ECO:0000259" key="1">
    <source>
        <dbReference type="PROSITE" id="PS50943"/>
    </source>
</evidence>
<dbReference type="GO" id="GO:0003677">
    <property type="term" value="F:DNA binding"/>
    <property type="evidence" value="ECO:0007669"/>
    <property type="project" value="InterPro"/>
</dbReference>
<proteinExistence type="predicted"/>
<reference evidence="2 3" key="1">
    <citation type="submission" date="2013-01" db="EMBL/GenBank/DDBJ databases">
        <authorList>
            <person name="Fiebig A."/>
            <person name="Goeker M."/>
            <person name="Klenk H.-P.P."/>
        </authorList>
    </citation>
    <scope>NUCLEOTIDE SEQUENCE [LARGE SCALE GENOMIC DNA]</scope>
    <source>
        <strain evidence="2 3">DSM 24838</strain>
    </source>
</reference>
<dbReference type="AlphaFoldDB" id="A0A0D0QJQ7"/>
<name>A0A0D0QJQ7_9RHOB</name>
<dbReference type="RefSeq" id="WP_018303787.1">
    <property type="nucleotide sequence ID" value="NZ_KB902305.1"/>
</dbReference>
<accession>A0A0D0QJQ7</accession>
<dbReference type="InterPro" id="IPR001387">
    <property type="entry name" value="Cro/C1-type_HTH"/>
</dbReference>
<dbReference type="Gene3D" id="1.10.260.40">
    <property type="entry name" value="lambda repressor-like DNA-binding domains"/>
    <property type="match status" value="1"/>
</dbReference>
<dbReference type="Pfam" id="PF01381">
    <property type="entry name" value="HTH_3"/>
    <property type="match status" value="1"/>
</dbReference>
<feature type="domain" description="HTH cro/C1-type" evidence="1">
    <location>
        <begin position="21"/>
        <end position="64"/>
    </location>
</feature>
<dbReference type="SUPFAM" id="SSF47413">
    <property type="entry name" value="lambda repressor-like DNA-binding domains"/>
    <property type="match status" value="1"/>
</dbReference>
<dbReference type="STRING" id="1123501.Wenmar_00612"/>